<sequence>MKMKHLLVSAVALVTLTSATKDGFTPLEQQQISISTPGLFARSDAFTVDFAAARPSDYSFPLPVGKARLTDDNTLEISTKRGDAVKAMFGGTVRLSRHHPKHGNVIVVRHDNGLETVYGHNAQNLVKVGQRVKAGQTIAIVGACGDQGFCSFAIMVNGGRINPATILSVESHRLLRQTIMCRKDGERVSLTVTHPDSEQKAFAERKAVERKVESYTANPFAGGNRFTVNLATLNPGEWCYPLPGAKVISRYGRRGGRMHSGVDLKTTPHDKILAAFDGVVTMSQRYYAYGNYIKIRHANGIETCYSHNSKNLVKKGDVVKAGQVIALTGRTGRATTEHLHFECRINGRTFDPGKIFDHSNQAIKMEQLTFTKSGSSISIKSERNYMAKGK</sequence>
<dbReference type="AlphaFoldDB" id="A0A939B5W7"/>
<evidence type="ECO:0000313" key="4">
    <source>
        <dbReference type="Proteomes" id="UP000764045"/>
    </source>
</evidence>
<accession>A0A939B5W7</accession>
<dbReference type="EMBL" id="JACJJL010000023">
    <property type="protein sequence ID" value="MBM6662532.1"/>
    <property type="molecule type" value="Genomic_DNA"/>
</dbReference>
<dbReference type="GO" id="GO:0004222">
    <property type="term" value="F:metalloendopeptidase activity"/>
    <property type="evidence" value="ECO:0007669"/>
    <property type="project" value="TreeGrafter"/>
</dbReference>
<feature type="domain" description="M23ase beta-sheet core" evidence="2">
    <location>
        <begin position="257"/>
        <end position="352"/>
    </location>
</feature>
<dbReference type="Pfam" id="PF01551">
    <property type="entry name" value="Peptidase_M23"/>
    <property type="match status" value="2"/>
</dbReference>
<protein>
    <submittedName>
        <fullName evidence="3">M23 family metallopeptidase</fullName>
    </submittedName>
</protein>
<dbReference type="InterPro" id="IPR016047">
    <property type="entry name" value="M23ase_b-sheet_dom"/>
</dbReference>
<proteinExistence type="predicted"/>
<dbReference type="InterPro" id="IPR011055">
    <property type="entry name" value="Dup_hybrid_motif"/>
</dbReference>
<dbReference type="SUPFAM" id="SSF51261">
    <property type="entry name" value="Duplicated hybrid motif"/>
    <property type="match status" value="2"/>
</dbReference>
<keyword evidence="1" id="KW-0732">Signal</keyword>
<evidence type="ECO:0000313" key="3">
    <source>
        <dbReference type="EMBL" id="MBM6662532.1"/>
    </source>
</evidence>
<dbReference type="PANTHER" id="PTHR21666">
    <property type="entry name" value="PEPTIDASE-RELATED"/>
    <property type="match status" value="1"/>
</dbReference>
<dbReference type="InterPro" id="IPR050570">
    <property type="entry name" value="Cell_wall_metabolism_enzyme"/>
</dbReference>
<evidence type="ECO:0000256" key="1">
    <source>
        <dbReference type="SAM" id="SignalP"/>
    </source>
</evidence>
<feature type="signal peptide" evidence="1">
    <location>
        <begin position="1"/>
        <end position="21"/>
    </location>
</feature>
<dbReference type="RefSeq" id="WP_205111012.1">
    <property type="nucleotide sequence ID" value="NZ_JACJJL010000023.1"/>
</dbReference>
<feature type="domain" description="M23ase beta-sheet core" evidence="2">
    <location>
        <begin position="75"/>
        <end position="163"/>
    </location>
</feature>
<organism evidence="3 4">
    <name type="scientific">Marseilla massiliensis</name>
    <dbReference type="NCBI Taxonomy" id="1841864"/>
    <lineage>
        <taxon>Bacteria</taxon>
        <taxon>Pseudomonadati</taxon>
        <taxon>Bacteroidota</taxon>
        <taxon>Bacteroidia</taxon>
        <taxon>Bacteroidales</taxon>
        <taxon>Prevotellaceae</taxon>
        <taxon>Marseilla</taxon>
    </lineage>
</organism>
<comment type="caution">
    <text evidence="3">The sequence shown here is derived from an EMBL/GenBank/DDBJ whole genome shotgun (WGS) entry which is preliminary data.</text>
</comment>
<dbReference type="Gene3D" id="2.70.70.10">
    <property type="entry name" value="Glucose Permease (Domain IIA)"/>
    <property type="match status" value="2"/>
</dbReference>
<dbReference type="PANTHER" id="PTHR21666:SF270">
    <property type="entry name" value="MUREIN HYDROLASE ACTIVATOR ENVC"/>
    <property type="match status" value="1"/>
</dbReference>
<reference evidence="3 4" key="1">
    <citation type="journal article" date="2021" name="Sci. Rep.">
        <title>The distribution of antibiotic resistance genes in chicken gut microbiota commensals.</title>
        <authorList>
            <person name="Juricova H."/>
            <person name="Matiasovicova J."/>
            <person name="Kubasova T."/>
            <person name="Cejkova D."/>
            <person name="Rychlik I."/>
        </authorList>
    </citation>
    <scope>NUCLEOTIDE SEQUENCE [LARGE SCALE GENOMIC DNA]</scope>
    <source>
        <strain evidence="3 4">An819</strain>
    </source>
</reference>
<dbReference type="Proteomes" id="UP000764045">
    <property type="component" value="Unassembled WGS sequence"/>
</dbReference>
<evidence type="ECO:0000259" key="2">
    <source>
        <dbReference type="Pfam" id="PF01551"/>
    </source>
</evidence>
<keyword evidence="4" id="KW-1185">Reference proteome</keyword>
<dbReference type="CDD" id="cd12797">
    <property type="entry name" value="M23_peptidase"/>
    <property type="match status" value="2"/>
</dbReference>
<feature type="chain" id="PRO_5037758961" evidence="1">
    <location>
        <begin position="22"/>
        <end position="390"/>
    </location>
</feature>
<gene>
    <name evidence="3" type="ORF">H6B30_12350</name>
</gene>
<name>A0A939B5W7_9BACT</name>